<dbReference type="VEuPathDB" id="TriTrypDB:TvY486_1104030"/>
<sequence>MRYRFGNGDESRAAKSRRLFGCNDSEPLSNEEQALVIEFLTESMHSCVRSTRILAALQLLISFLYAGMLLLGYPLVLVVFDAHDHDSLLLPVESASANVMSSGGSVAIAFAALLWAVGGLGDLRLCRRELQVSKKLLTGNSAGGGVYSAPVQNRQNCPSSASSPACAGTDGASCCFNLAPHQFVIAALVIAPTIFWLYVMHKYRVHLKESKVIMLGISDVWVELLLVLWQPLAHIALGKVHASTIRNKEELVRLARLKYDYEKL</sequence>
<feature type="transmembrane region" description="Helical" evidence="1">
    <location>
        <begin position="53"/>
        <end position="80"/>
    </location>
</feature>
<dbReference type="EMBL" id="HE573027">
    <property type="protein sequence ID" value="CCC52919.1"/>
    <property type="molecule type" value="Genomic_DNA"/>
</dbReference>
<evidence type="ECO:0000313" key="2">
    <source>
        <dbReference type="EMBL" id="CCC52919.1"/>
    </source>
</evidence>
<proteinExistence type="predicted"/>
<organism evidence="2">
    <name type="scientific">Trypanosoma vivax (strain Y486)</name>
    <dbReference type="NCBI Taxonomy" id="1055687"/>
    <lineage>
        <taxon>Eukaryota</taxon>
        <taxon>Discoba</taxon>
        <taxon>Euglenozoa</taxon>
        <taxon>Kinetoplastea</taxon>
        <taxon>Metakinetoplastina</taxon>
        <taxon>Trypanosomatida</taxon>
        <taxon>Trypanosomatidae</taxon>
        <taxon>Trypanosoma</taxon>
        <taxon>Duttonella</taxon>
    </lineage>
</organism>
<protein>
    <submittedName>
        <fullName evidence="2">Uncharacterized protein</fullName>
    </submittedName>
</protein>
<name>G0UAT2_TRYVY</name>
<evidence type="ECO:0000256" key="1">
    <source>
        <dbReference type="SAM" id="Phobius"/>
    </source>
</evidence>
<keyword evidence="1" id="KW-0472">Membrane</keyword>
<feature type="transmembrane region" description="Helical" evidence="1">
    <location>
        <begin position="212"/>
        <end position="229"/>
    </location>
</feature>
<keyword evidence="1" id="KW-1133">Transmembrane helix</keyword>
<gene>
    <name evidence="2" type="ORF">TVY486_1104030</name>
</gene>
<reference evidence="2" key="1">
    <citation type="journal article" date="2012" name="Proc. Natl. Acad. Sci. U.S.A.">
        <title>Antigenic diversity is generated by distinct evolutionary mechanisms in African trypanosome species.</title>
        <authorList>
            <person name="Jackson A.P."/>
            <person name="Berry A."/>
            <person name="Aslett M."/>
            <person name="Allison H.C."/>
            <person name="Burton P."/>
            <person name="Vavrova-Anderson J."/>
            <person name="Brown R."/>
            <person name="Browne H."/>
            <person name="Corton N."/>
            <person name="Hauser H."/>
            <person name="Gamble J."/>
            <person name="Gilderthorp R."/>
            <person name="Marcello L."/>
            <person name="McQuillan J."/>
            <person name="Otto T.D."/>
            <person name="Quail M.A."/>
            <person name="Sanders M.J."/>
            <person name="van Tonder A."/>
            <person name="Ginger M.L."/>
            <person name="Field M.C."/>
            <person name="Barry J.D."/>
            <person name="Hertz-Fowler C."/>
            <person name="Berriman M."/>
        </authorList>
    </citation>
    <scope>NUCLEOTIDE SEQUENCE</scope>
    <source>
        <strain evidence="2">Y486</strain>
    </source>
</reference>
<dbReference type="AlphaFoldDB" id="G0UAT2"/>
<keyword evidence="1" id="KW-0812">Transmembrane</keyword>
<accession>G0UAT2</accession>
<dbReference type="OMA" id="CNDSEPL"/>
<feature type="transmembrane region" description="Helical" evidence="1">
    <location>
        <begin position="100"/>
        <end position="121"/>
    </location>
</feature>
<feature type="transmembrane region" description="Helical" evidence="1">
    <location>
        <begin position="183"/>
        <end position="200"/>
    </location>
</feature>